<dbReference type="OrthoDB" id="177619at2"/>
<dbReference type="RefSeq" id="WP_136934166.1">
    <property type="nucleotide sequence ID" value="NZ_SSMQ01000060.1"/>
</dbReference>
<evidence type="ECO:0000313" key="4">
    <source>
        <dbReference type="Proteomes" id="UP000309215"/>
    </source>
</evidence>
<evidence type="ECO:0000313" key="3">
    <source>
        <dbReference type="EMBL" id="TKC99104.1"/>
    </source>
</evidence>
<evidence type="ECO:0000256" key="2">
    <source>
        <dbReference type="SAM" id="SignalP"/>
    </source>
</evidence>
<protein>
    <submittedName>
        <fullName evidence="3">DUF4091 domain-containing protein</fullName>
    </submittedName>
</protein>
<name>A0A4V6WQL0_9BACT</name>
<accession>A0A4V6WQL0</accession>
<keyword evidence="4" id="KW-1185">Reference proteome</keyword>
<keyword evidence="1" id="KW-1133">Transmembrane helix</keyword>
<feature type="transmembrane region" description="Helical" evidence="1">
    <location>
        <begin position="600"/>
        <end position="621"/>
    </location>
</feature>
<organism evidence="3 4">
    <name type="scientific">Polyangium fumosum</name>
    <dbReference type="NCBI Taxonomy" id="889272"/>
    <lineage>
        <taxon>Bacteria</taxon>
        <taxon>Pseudomonadati</taxon>
        <taxon>Myxococcota</taxon>
        <taxon>Polyangia</taxon>
        <taxon>Polyangiales</taxon>
        <taxon>Polyangiaceae</taxon>
        <taxon>Polyangium</taxon>
    </lineage>
</organism>
<comment type="caution">
    <text evidence="3">The sequence shown here is derived from an EMBL/GenBank/DDBJ whole genome shotgun (WGS) entry which is preliminary data.</text>
</comment>
<feature type="signal peptide" evidence="2">
    <location>
        <begin position="1"/>
        <end position="24"/>
    </location>
</feature>
<reference evidence="3 4" key="1">
    <citation type="submission" date="2019-04" db="EMBL/GenBank/DDBJ databases">
        <authorList>
            <person name="Li Y."/>
            <person name="Wang J."/>
        </authorList>
    </citation>
    <scope>NUCLEOTIDE SEQUENCE [LARGE SCALE GENOMIC DNA]</scope>
    <source>
        <strain evidence="3 4">DSM 14668</strain>
    </source>
</reference>
<evidence type="ECO:0000256" key="1">
    <source>
        <dbReference type="SAM" id="Phobius"/>
    </source>
</evidence>
<keyword evidence="2" id="KW-0732">Signal</keyword>
<proteinExistence type="predicted"/>
<gene>
    <name evidence="3" type="ORF">E8A74_38870</name>
</gene>
<dbReference type="Proteomes" id="UP000309215">
    <property type="component" value="Unassembled WGS sequence"/>
</dbReference>
<keyword evidence="1" id="KW-0812">Transmembrane</keyword>
<sequence>MKRGSTLGAASALALLLLTTAAAAGGPRVVVVDDGVRVRQEGPDLDRAVSRGHALGGGDHAIELAALRGEVIAIQVFIEAGDTPLDAVTVDVAPPRPPIRVDRFVESYVEITTRSRNERHAGESLGWTPSSRPADEDVLGAVPDALVPVELAPAWLPYPLRIQPRSRGAIWIDLEVPTRTPPGRVATEIVVKHAGGVLSRLPVVVDVASAELPYRATSFLAYYDPKNLVERIGALEPAEKQLFQLLHRHHIDALGSIRSEADLDRLRPALTGAWYTKEQGYEGPGEGVPLTAVTLGAYGTLGDPHPDKLRVIEALVPKIPEAVEDVFLYAIDEQCESPRGPTWRSLLARSPVQKRVRVAHACAEDPRHQKVDLVLLPSQTFQQDAALGTRARGRDVWVYNGRLPHSGPLLLDVPATSLLVDAWIAATRPTGRWFLWETTFWNDGNRGGRGPIDPFVVAETFHNDDGDSALGDGVLVYPGKQTGRFAHHTAGFDGVFPSIRLKLLRRGIQDAGYLALARSAFAAEADVITTRLLPRALDEVDLDEATPFPTDAAAYTAARDALRALVPAGGRLDPRQTAAVLDAGRAARQTQRGPMVRGKVPLVVAFATLVLVAATLAGWLVRRGRRRAS</sequence>
<keyword evidence="1" id="KW-0472">Membrane</keyword>
<feature type="chain" id="PRO_5020635648" evidence="2">
    <location>
        <begin position="25"/>
        <end position="629"/>
    </location>
</feature>
<dbReference type="EMBL" id="SSMQ01000060">
    <property type="protein sequence ID" value="TKC99104.1"/>
    <property type="molecule type" value="Genomic_DNA"/>
</dbReference>
<dbReference type="AlphaFoldDB" id="A0A4V6WQL0"/>